<comment type="caution">
    <text evidence="1">The sequence shown here is derived from an EMBL/GenBank/DDBJ whole genome shotgun (WGS) entry which is preliminary data.</text>
</comment>
<keyword evidence="2" id="KW-1185">Reference proteome</keyword>
<sequence>MSELNPNEKLIVEYLMKNEKIVNQEASSLTGLSPAQIRRVFVSLQKKQIIEGIGKSRGRFYRLAKTETATEIND</sequence>
<evidence type="ECO:0000313" key="1">
    <source>
        <dbReference type="EMBL" id="MBC3805676.1"/>
    </source>
</evidence>
<proteinExistence type="predicted"/>
<dbReference type="SUPFAM" id="SSF46785">
    <property type="entry name" value="Winged helix' DNA-binding domain"/>
    <property type="match status" value="1"/>
</dbReference>
<reference evidence="1 2" key="1">
    <citation type="journal article" date="2020" name="mSystems">
        <title>Defining Genomic and Predicted Metabolic Features of the Acetobacterium Genus.</title>
        <authorList>
            <person name="Ross D.E."/>
            <person name="Marshall C.W."/>
            <person name="Gulliver D."/>
            <person name="May H.D."/>
            <person name="Norman R.S."/>
        </authorList>
    </citation>
    <scope>NUCLEOTIDE SEQUENCE [LARGE SCALE GENOMIC DNA]</scope>
    <source>
        <strain evidence="1 2">DSM 8238</strain>
    </source>
</reference>
<evidence type="ECO:0000313" key="2">
    <source>
        <dbReference type="Proteomes" id="UP000603234"/>
    </source>
</evidence>
<dbReference type="Proteomes" id="UP000603234">
    <property type="component" value="Unassembled WGS sequence"/>
</dbReference>
<gene>
    <name evidence="1" type="ORF">GH808_14795</name>
</gene>
<dbReference type="Gene3D" id="1.10.10.10">
    <property type="entry name" value="Winged helix-like DNA-binding domain superfamily/Winged helix DNA-binding domain"/>
    <property type="match status" value="1"/>
</dbReference>
<organism evidence="1 2">
    <name type="scientific">Acetobacterium fimetarium</name>
    <dbReference type="NCBI Taxonomy" id="52691"/>
    <lineage>
        <taxon>Bacteria</taxon>
        <taxon>Bacillati</taxon>
        <taxon>Bacillota</taxon>
        <taxon>Clostridia</taxon>
        <taxon>Eubacteriales</taxon>
        <taxon>Eubacteriaceae</taxon>
        <taxon>Acetobacterium</taxon>
    </lineage>
</organism>
<protein>
    <recommendedName>
        <fullName evidence="3">Winged helix-turn-helix DNA-binding</fullName>
    </recommendedName>
</protein>
<dbReference type="EMBL" id="WJBC01000048">
    <property type="protein sequence ID" value="MBC3805676.1"/>
    <property type="molecule type" value="Genomic_DNA"/>
</dbReference>
<dbReference type="InterPro" id="IPR036390">
    <property type="entry name" value="WH_DNA-bd_sf"/>
</dbReference>
<evidence type="ECO:0008006" key="3">
    <source>
        <dbReference type="Google" id="ProtNLM"/>
    </source>
</evidence>
<name>A0ABR6WYW1_9FIRM</name>
<dbReference type="RefSeq" id="WP_186843562.1">
    <property type="nucleotide sequence ID" value="NZ_WJBC01000048.1"/>
</dbReference>
<accession>A0ABR6WYW1</accession>
<dbReference type="InterPro" id="IPR036388">
    <property type="entry name" value="WH-like_DNA-bd_sf"/>
</dbReference>